<evidence type="ECO:0000313" key="2">
    <source>
        <dbReference type="Proteomes" id="UP000790377"/>
    </source>
</evidence>
<gene>
    <name evidence="1" type="ORF">BJ138DRAFT_55400</name>
</gene>
<comment type="caution">
    <text evidence="1">The sequence shown here is derived from an EMBL/GenBank/DDBJ whole genome shotgun (WGS) entry which is preliminary data.</text>
</comment>
<dbReference type="EMBL" id="MU267599">
    <property type="protein sequence ID" value="KAH7915512.1"/>
    <property type="molecule type" value="Genomic_DNA"/>
</dbReference>
<organism evidence="1 2">
    <name type="scientific">Hygrophoropsis aurantiaca</name>
    <dbReference type="NCBI Taxonomy" id="72124"/>
    <lineage>
        <taxon>Eukaryota</taxon>
        <taxon>Fungi</taxon>
        <taxon>Dikarya</taxon>
        <taxon>Basidiomycota</taxon>
        <taxon>Agaricomycotina</taxon>
        <taxon>Agaricomycetes</taxon>
        <taxon>Agaricomycetidae</taxon>
        <taxon>Boletales</taxon>
        <taxon>Coniophorineae</taxon>
        <taxon>Hygrophoropsidaceae</taxon>
        <taxon>Hygrophoropsis</taxon>
    </lineage>
</organism>
<reference evidence="1" key="1">
    <citation type="journal article" date="2021" name="New Phytol.">
        <title>Evolutionary innovations through gain and loss of genes in the ectomycorrhizal Boletales.</title>
        <authorList>
            <person name="Wu G."/>
            <person name="Miyauchi S."/>
            <person name="Morin E."/>
            <person name="Kuo A."/>
            <person name="Drula E."/>
            <person name="Varga T."/>
            <person name="Kohler A."/>
            <person name="Feng B."/>
            <person name="Cao Y."/>
            <person name="Lipzen A."/>
            <person name="Daum C."/>
            <person name="Hundley H."/>
            <person name="Pangilinan J."/>
            <person name="Johnson J."/>
            <person name="Barry K."/>
            <person name="LaButti K."/>
            <person name="Ng V."/>
            <person name="Ahrendt S."/>
            <person name="Min B."/>
            <person name="Choi I.G."/>
            <person name="Park H."/>
            <person name="Plett J.M."/>
            <person name="Magnuson J."/>
            <person name="Spatafora J.W."/>
            <person name="Nagy L.G."/>
            <person name="Henrissat B."/>
            <person name="Grigoriev I.V."/>
            <person name="Yang Z.L."/>
            <person name="Xu J."/>
            <person name="Martin F.M."/>
        </authorList>
    </citation>
    <scope>NUCLEOTIDE SEQUENCE</scope>
    <source>
        <strain evidence="1">ATCC 28755</strain>
    </source>
</reference>
<keyword evidence="2" id="KW-1185">Reference proteome</keyword>
<name>A0ACB8AT18_9AGAM</name>
<protein>
    <submittedName>
        <fullName evidence="1">Nicotinamidase-like amidase</fullName>
    </submittedName>
</protein>
<proteinExistence type="predicted"/>
<sequence>MVSNGSTALLLIDVQQGFSNDAYWGGNWNNPQVLQHIEQLLAIFRDCALPVLHVKHNSTNPQSPLHISNPGNDFYAQAQPLQGEPVFPKTVNSGFIGTELEAFLRSKGIQRLVICGLTTNHCVSTTTRMAGNLGFDVFLIGDACATFNRMGPDGVTRPAEDVHRFALGDLHGEFCQVVNTNQVETLLNNWR</sequence>
<dbReference type="Proteomes" id="UP000790377">
    <property type="component" value="Unassembled WGS sequence"/>
</dbReference>
<evidence type="ECO:0000313" key="1">
    <source>
        <dbReference type="EMBL" id="KAH7915512.1"/>
    </source>
</evidence>
<accession>A0ACB8AT18</accession>